<reference evidence="4" key="3">
    <citation type="journal article" date="2018" name="Mol. Plant Microbe Interact.">
        <title>Genome sequence resources for the wheat stripe rust pathogen (Puccinia striiformis f. sp. tritici) and the barley stripe rust pathogen (Puccinia striiformis f. sp. hordei).</title>
        <authorList>
            <person name="Xia C."/>
            <person name="Wang M."/>
            <person name="Yin C."/>
            <person name="Cornejo O.E."/>
            <person name="Hulbert S.H."/>
            <person name="Chen X."/>
        </authorList>
    </citation>
    <scope>NUCLEOTIDE SEQUENCE [LARGE SCALE GENOMIC DNA]</scope>
    <source>
        <strain evidence="4">93TX-2</strain>
    </source>
</reference>
<dbReference type="InterPro" id="IPR054722">
    <property type="entry name" value="PolX-like_BBD"/>
</dbReference>
<comment type="caution">
    <text evidence="3">The sequence shown here is derived from an EMBL/GenBank/DDBJ whole genome shotgun (WGS) entry which is preliminary data.</text>
</comment>
<dbReference type="Pfam" id="PF22936">
    <property type="entry name" value="Pol_BBD"/>
    <property type="match status" value="1"/>
</dbReference>
<protein>
    <recommendedName>
        <fullName evidence="2">Retrovirus-related Pol polyprotein from transposon TNT 1-94-like beta-barrel domain-containing protein</fullName>
    </recommendedName>
</protein>
<dbReference type="AlphaFoldDB" id="A0A2S4UJY2"/>
<reference evidence="4" key="2">
    <citation type="journal article" date="2018" name="BMC Genomics">
        <title>Genomic insights into host adaptation between the wheat stripe rust pathogen (Puccinia striiformis f. sp. tritici) and the barley stripe rust pathogen (Puccinia striiformis f. sp. hordei).</title>
        <authorList>
            <person name="Xia C."/>
            <person name="Wang M."/>
            <person name="Yin C."/>
            <person name="Cornejo O.E."/>
            <person name="Hulbert S.H."/>
            <person name="Chen X."/>
        </authorList>
    </citation>
    <scope>NUCLEOTIDE SEQUENCE [LARGE SCALE GENOMIC DNA]</scope>
    <source>
        <strain evidence="4">93TX-2</strain>
    </source>
</reference>
<dbReference type="EMBL" id="PKSM01000330">
    <property type="protein sequence ID" value="POV97526.1"/>
    <property type="molecule type" value="Genomic_DNA"/>
</dbReference>
<accession>A0A2S4UJY2</accession>
<organism evidence="3 4">
    <name type="scientific">Puccinia striiformis</name>
    <dbReference type="NCBI Taxonomy" id="27350"/>
    <lineage>
        <taxon>Eukaryota</taxon>
        <taxon>Fungi</taxon>
        <taxon>Dikarya</taxon>
        <taxon>Basidiomycota</taxon>
        <taxon>Pucciniomycotina</taxon>
        <taxon>Pucciniomycetes</taxon>
        <taxon>Pucciniales</taxon>
        <taxon>Pucciniaceae</taxon>
        <taxon>Puccinia</taxon>
    </lineage>
</organism>
<evidence type="ECO:0000313" key="4">
    <source>
        <dbReference type="Proteomes" id="UP000238274"/>
    </source>
</evidence>
<proteinExistence type="predicted"/>
<sequence length="292" mass="32245">MGDDMSERPIDEERNNSGNIGITTASFLNTTKNFDSQDAMSEVRIKHVKYGQGIKGLTALVNDLATQAIVGSEIKTLIMHSNKSLTVQFVCNHLTQFSNKNKAEVREPLSSTQAVLVSTRNQKSNQHNDQKGGQGSLGAKRCTTEYHNPKLDVNHTADLCWHLHADKAPEWWQEAQAQWQANKNVNYYLSLVTLWTEIGVPEIKIALDSGASVHIFNDTKFFDKIELGNQDVICTGKEGATLPIRGVGRVILQWGSSTIAMNNCLYDPGIVIVSQRLSCDDRLQSSTLQSGG</sequence>
<dbReference type="Proteomes" id="UP000238274">
    <property type="component" value="Unassembled WGS sequence"/>
</dbReference>
<evidence type="ECO:0000313" key="3">
    <source>
        <dbReference type="EMBL" id="POV97526.1"/>
    </source>
</evidence>
<keyword evidence="4" id="KW-1185">Reference proteome</keyword>
<feature type="region of interest" description="Disordered" evidence="1">
    <location>
        <begin position="119"/>
        <end position="139"/>
    </location>
</feature>
<reference evidence="3 4" key="1">
    <citation type="submission" date="2017-12" db="EMBL/GenBank/DDBJ databases">
        <title>Gene loss provides genomic basis for host adaptation in cereal stripe rust fungi.</title>
        <authorList>
            <person name="Xia C."/>
        </authorList>
    </citation>
    <scope>NUCLEOTIDE SEQUENCE [LARGE SCALE GENOMIC DNA]</scope>
    <source>
        <strain evidence="3 4">93TX-2</strain>
    </source>
</reference>
<name>A0A2S4UJY2_9BASI</name>
<gene>
    <name evidence="3" type="ORF">PSHT_14530</name>
</gene>
<feature type="region of interest" description="Disordered" evidence="1">
    <location>
        <begin position="1"/>
        <end position="22"/>
    </location>
</feature>
<evidence type="ECO:0000259" key="2">
    <source>
        <dbReference type="Pfam" id="PF22936"/>
    </source>
</evidence>
<feature type="domain" description="Retrovirus-related Pol polyprotein from transposon TNT 1-94-like beta-barrel" evidence="2">
    <location>
        <begin position="207"/>
        <end position="269"/>
    </location>
</feature>
<dbReference type="VEuPathDB" id="FungiDB:PSHT_14530"/>
<dbReference type="OrthoDB" id="7691805at2759"/>
<feature type="compositionally biased region" description="Basic and acidic residues" evidence="1">
    <location>
        <begin position="1"/>
        <end position="15"/>
    </location>
</feature>
<dbReference type="VEuPathDB" id="FungiDB:PSTT_08484"/>
<evidence type="ECO:0000256" key="1">
    <source>
        <dbReference type="SAM" id="MobiDB-lite"/>
    </source>
</evidence>